<dbReference type="EMBL" id="CAJFCJ010000013">
    <property type="protein sequence ID" value="CAD5121006.1"/>
    <property type="molecule type" value="Genomic_DNA"/>
</dbReference>
<dbReference type="PANTHER" id="PTHR21433:SF0">
    <property type="entry name" value="TRANSMEMBRANE PROTEIN 120 HOMOLOG"/>
    <property type="match status" value="1"/>
</dbReference>
<feature type="transmembrane region" description="Helical" evidence="6">
    <location>
        <begin position="270"/>
        <end position="292"/>
    </location>
</feature>
<protein>
    <submittedName>
        <fullName evidence="7">DgyrCDS9549</fullName>
    </submittedName>
</protein>
<dbReference type="InterPro" id="IPR012926">
    <property type="entry name" value="TMEM120A/B"/>
</dbReference>
<feature type="transmembrane region" description="Helical" evidence="6">
    <location>
        <begin position="237"/>
        <end position="258"/>
    </location>
</feature>
<dbReference type="GO" id="GO:0016020">
    <property type="term" value="C:membrane"/>
    <property type="evidence" value="ECO:0007669"/>
    <property type="project" value="UniProtKB-SubCell"/>
</dbReference>
<dbReference type="Proteomes" id="UP000549394">
    <property type="component" value="Unassembled WGS sequence"/>
</dbReference>
<keyword evidence="3 6" id="KW-0812">Transmembrane</keyword>
<gene>
    <name evidence="7" type="ORF">DGYR_LOCUS9011</name>
</gene>
<keyword evidence="5 6" id="KW-0472">Membrane</keyword>
<name>A0A7I8VYZ0_9ANNE</name>
<dbReference type="PANTHER" id="PTHR21433">
    <property type="entry name" value="TRANSMEMBRANE PROTEIN INDUCED BY TUMOR NECROSIS FACTOR ALPHA"/>
    <property type="match status" value="1"/>
</dbReference>
<evidence type="ECO:0000256" key="5">
    <source>
        <dbReference type="ARBA" id="ARBA00023136"/>
    </source>
</evidence>
<comment type="caution">
    <text evidence="7">The sequence shown here is derived from an EMBL/GenBank/DDBJ whole genome shotgun (WGS) entry which is preliminary data.</text>
</comment>
<keyword evidence="8" id="KW-1185">Reference proteome</keyword>
<dbReference type="AlphaFoldDB" id="A0A7I8VYZ0"/>
<feature type="transmembrane region" description="Helical" evidence="6">
    <location>
        <begin position="185"/>
        <end position="203"/>
    </location>
</feature>
<evidence type="ECO:0000256" key="3">
    <source>
        <dbReference type="ARBA" id="ARBA00022692"/>
    </source>
</evidence>
<dbReference type="Pfam" id="PF07851">
    <property type="entry name" value="TMEM120A-B"/>
    <property type="match status" value="1"/>
</dbReference>
<keyword evidence="4 6" id="KW-1133">Transmembrane helix</keyword>
<comment type="subcellular location">
    <subcellularLocation>
        <location evidence="1">Membrane</location>
        <topology evidence="1">Multi-pass membrane protein</topology>
    </subcellularLocation>
</comment>
<comment type="similarity">
    <text evidence="2">Belongs to the TMEM120 family.</text>
</comment>
<evidence type="ECO:0000313" key="8">
    <source>
        <dbReference type="Proteomes" id="UP000549394"/>
    </source>
</evidence>
<evidence type="ECO:0000256" key="1">
    <source>
        <dbReference type="ARBA" id="ARBA00004141"/>
    </source>
</evidence>
<evidence type="ECO:0000313" key="7">
    <source>
        <dbReference type="EMBL" id="CAD5121006.1"/>
    </source>
</evidence>
<accession>A0A7I8VYZ0</accession>
<proteinExistence type="inferred from homology"/>
<organism evidence="7 8">
    <name type="scientific">Dimorphilus gyrociliatus</name>
    <dbReference type="NCBI Taxonomy" id="2664684"/>
    <lineage>
        <taxon>Eukaryota</taxon>
        <taxon>Metazoa</taxon>
        <taxon>Spiralia</taxon>
        <taxon>Lophotrochozoa</taxon>
        <taxon>Annelida</taxon>
        <taxon>Polychaeta</taxon>
        <taxon>Polychaeta incertae sedis</taxon>
        <taxon>Dinophilidae</taxon>
        <taxon>Dimorphilus</taxon>
    </lineage>
</organism>
<evidence type="ECO:0000256" key="4">
    <source>
        <dbReference type="ARBA" id="ARBA00022989"/>
    </source>
</evidence>
<evidence type="ECO:0000256" key="6">
    <source>
        <dbReference type="SAM" id="Phobius"/>
    </source>
</evidence>
<feature type="transmembrane region" description="Helical" evidence="6">
    <location>
        <begin position="154"/>
        <end position="173"/>
    </location>
</feature>
<sequence length="328" mass="38601">MTSNALKTAQKEWEELLGEFAEVEKVHENYCKEIEKVKELQSKCMSGIAHQRYRMKQILQDLKGESLSKEDEEQLKELKTSMDEQKACCRELEENLPHTNGIYLSIILGSVNVSLLSKHDKVADAAFQFLTVWYYCTLTIRESILKVNGSRIKGWWMTHHFISTVCAGIVLIWPDGYTYTQFRGQYLFFCIYLCMVSVGQFYYQRGMLYRLRSLGERHNMDITVEGFQSWMWRGLTFILPFLCGGYLLQLYSSYYLFFLSRNEKCIEWQVLASAFIFLLLFLGNSWTTFLVLRQKIGPGIWRQNMDFIVRNKLRLQNSLQKTMKAHDN</sequence>
<reference evidence="7 8" key="1">
    <citation type="submission" date="2020-08" db="EMBL/GenBank/DDBJ databases">
        <authorList>
            <person name="Hejnol A."/>
        </authorList>
    </citation>
    <scope>NUCLEOTIDE SEQUENCE [LARGE SCALE GENOMIC DNA]</scope>
</reference>
<evidence type="ECO:0000256" key="2">
    <source>
        <dbReference type="ARBA" id="ARBA00009700"/>
    </source>
</evidence>
<dbReference type="OrthoDB" id="2015098at2759"/>